<feature type="transmembrane region" description="Helical" evidence="1">
    <location>
        <begin position="101"/>
        <end position="121"/>
    </location>
</feature>
<evidence type="ECO:0000313" key="5">
    <source>
        <dbReference type="Proteomes" id="UP001240561"/>
    </source>
</evidence>
<dbReference type="Proteomes" id="UP000258379">
    <property type="component" value="Unassembled WGS sequence"/>
</dbReference>
<evidence type="ECO:0000313" key="3">
    <source>
        <dbReference type="EMBL" id="RFT27227.1"/>
    </source>
</evidence>
<dbReference type="Pfam" id="PF04854">
    <property type="entry name" value="DUF624"/>
    <property type="match status" value="1"/>
</dbReference>
<dbReference type="InterPro" id="IPR006938">
    <property type="entry name" value="DUF624"/>
</dbReference>
<organism evidence="3 4">
    <name type="scientific">Gardnerella vaginalis</name>
    <dbReference type="NCBI Taxonomy" id="2702"/>
    <lineage>
        <taxon>Bacteria</taxon>
        <taxon>Bacillati</taxon>
        <taxon>Actinomycetota</taxon>
        <taxon>Actinomycetes</taxon>
        <taxon>Bifidobacteriales</taxon>
        <taxon>Bifidobacteriaceae</taxon>
        <taxon>Gardnerella</taxon>
    </lineage>
</organism>
<dbReference type="GO" id="GO:0004497">
    <property type="term" value="F:monooxygenase activity"/>
    <property type="evidence" value="ECO:0007669"/>
    <property type="project" value="UniProtKB-KW"/>
</dbReference>
<keyword evidence="3" id="KW-0560">Oxidoreductase</keyword>
<dbReference type="AlphaFoldDB" id="A0A0J8FCE1"/>
<evidence type="ECO:0000313" key="2">
    <source>
        <dbReference type="EMBL" id="MDK6695971.1"/>
    </source>
</evidence>
<keyword evidence="3" id="KW-0503">Monooxygenase</keyword>
<gene>
    <name evidence="3" type="ORF">CG405_08125</name>
    <name evidence="2" type="ORF">QP177_05280</name>
</gene>
<reference evidence="2 5" key="2">
    <citation type="submission" date="2023-05" db="EMBL/GenBank/DDBJ databases">
        <title>Cataloging the Phylogenetic Diversity of Human Bladder Bacteria.</title>
        <authorList>
            <person name="Du J."/>
        </authorList>
    </citation>
    <scope>NUCLEOTIDE SEQUENCE [LARGE SCALE GENOMIC DNA]</scope>
    <source>
        <strain evidence="2 5">UMB9230</strain>
    </source>
</reference>
<keyword evidence="1" id="KW-1133">Transmembrane helix</keyword>
<feature type="transmembrane region" description="Helical" evidence="1">
    <location>
        <begin position="133"/>
        <end position="161"/>
    </location>
</feature>
<dbReference type="EMBL" id="NNRU01000007">
    <property type="protein sequence ID" value="RFT27227.1"/>
    <property type="molecule type" value="Genomic_DNA"/>
</dbReference>
<keyword evidence="1" id="KW-0812">Transmembrane</keyword>
<reference evidence="3 4" key="1">
    <citation type="submission" date="2017-07" db="EMBL/GenBank/DDBJ databases">
        <title>A comparative genomics approach to explaining the enigmatic role of Gardnerella vaginalis in the vaginal microbiome.</title>
        <authorList>
            <person name="Vancuren S.J."/>
            <person name="Hill J.E."/>
        </authorList>
    </citation>
    <scope>NUCLEOTIDE SEQUENCE [LARGE SCALE GENOMIC DNA]</scope>
    <source>
        <strain evidence="3 4">WP023</strain>
    </source>
</reference>
<name>A0A0J8FCE1_GARVA</name>
<sequence>MISFGSPDSKFAQGMESFADAVWLTILMIITSIPIITIGASITAAHETARRIERGEAHTTSIYFKSFKNNFVKSTIIWIILLPILLAIVGSWIFLQLTPLLIIKFAISILWVLVAQWVFALQARFENSVGRTLINSLIFSVSYIATTFMMVLLDFVFFALVYLSLKYFLQGLPLLILLGWGSLIMLHTPLLERVFAKYVKTSGK</sequence>
<evidence type="ECO:0000313" key="4">
    <source>
        <dbReference type="Proteomes" id="UP000258379"/>
    </source>
</evidence>
<accession>A0A0J8FCE1</accession>
<dbReference type="EMBL" id="JASOGJ010000007">
    <property type="protein sequence ID" value="MDK6695971.1"/>
    <property type="molecule type" value="Genomic_DNA"/>
</dbReference>
<evidence type="ECO:0000256" key="1">
    <source>
        <dbReference type="SAM" id="Phobius"/>
    </source>
</evidence>
<proteinExistence type="predicted"/>
<keyword evidence="1" id="KW-0472">Membrane</keyword>
<feature type="transmembrane region" description="Helical" evidence="1">
    <location>
        <begin position="21"/>
        <end position="45"/>
    </location>
</feature>
<feature type="transmembrane region" description="Helical" evidence="1">
    <location>
        <begin position="75"/>
        <end position="95"/>
    </location>
</feature>
<comment type="caution">
    <text evidence="3">The sequence shown here is derived from an EMBL/GenBank/DDBJ whole genome shotgun (WGS) entry which is preliminary data.</text>
</comment>
<dbReference type="Proteomes" id="UP001240561">
    <property type="component" value="Unassembled WGS sequence"/>
</dbReference>
<protein>
    <submittedName>
        <fullName evidence="3">Beta-carotene 15,15'-monooxygenase</fullName>
    </submittedName>
    <submittedName>
        <fullName evidence="2">DUF624 domain-containing protein</fullName>
    </submittedName>
</protein>
<feature type="transmembrane region" description="Helical" evidence="1">
    <location>
        <begin position="167"/>
        <end position="186"/>
    </location>
</feature>
<dbReference type="RefSeq" id="WP_020760800.1">
    <property type="nucleotide sequence ID" value="NZ_CP033836.1"/>
</dbReference>